<feature type="transmembrane region" description="Helical" evidence="1">
    <location>
        <begin position="6"/>
        <end position="25"/>
    </location>
</feature>
<evidence type="ECO:0000256" key="1">
    <source>
        <dbReference type="SAM" id="Phobius"/>
    </source>
</evidence>
<keyword evidence="1" id="KW-0812">Transmembrane</keyword>
<dbReference type="PANTHER" id="PTHR43044">
    <property type="match status" value="1"/>
</dbReference>
<feature type="transmembrane region" description="Helical" evidence="1">
    <location>
        <begin position="32"/>
        <end position="51"/>
    </location>
</feature>
<comment type="caution">
    <text evidence="2">The sequence shown here is derived from an EMBL/GenBank/DDBJ whole genome shotgun (WGS) entry which is preliminary data.</text>
</comment>
<feature type="transmembrane region" description="Helical" evidence="1">
    <location>
        <begin position="114"/>
        <end position="134"/>
    </location>
</feature>
<dbReference type="Proteomes" id="UP001595583">
    <property type="component" value="Unassembled WGS sequence"/>
</dbReference>
<evidence type="ECO:0008006" key="4">
    <source>
        <dbReference type="Google" id="ProtNLM"/>
    </source>
</evidence>
<sequence>MFVLGFPLGAMSVLMIHGLTGGRWGVVMRAPLRAIVATLPLALALLLPLLFRPDLIFPWAAPDPAGLPDTVRLKLAYLNLPFFLLRFVVYAAAWLILAWLVLKGTDEKSRLDGKTSALGLVIHAFAIAVFSTDWMLSLEPDFTSTIYALLEASAQIVGASALALFVLAVTRSIEALPGGDSRTALGEDVANMLFGFMLTWAYLAFMQWVIIWAGDLPDDIRWYMLRSENGWQHLLLLLVLVHFVAPFAGFLIRDVKRSHRGLLWLAAALLAGHFADVAWRIRPPLADDAAVWPDLAAFAAVGGLWLGGFLFARAHPQTLFLLRRRAVDG</sequence>
<dbReference type="RefSeq" id="WP_378217892.1">
    <property type="nucleotide sequence ID" value="NZ_JBHRTK010000001.1"/>
</dbReference>
<accession>A0ABV7K3H0</accession>
<feature type="transmembrane region" description="Helical" evidence="1">
    <location>
        <begin position="261"/>
        <end position="279"/>
    </location>
</feature>
<feature type="transmembrane region" description="Helical" evidence="1">
    <location>
        <begin position="146"/>
        <end position="169"/>
    </location>
</feature>
<keyword evidence="1" id="KW-1133">Transmembrane helix</keyword>
<dbReference type="PANTHER" id="PTHR43044:SF1">
    <property type="entry name" value="QUINOL:CYTOCHROME C OXIDOREDUCTASE QUINONE-BINDING SUBUNIT 2"/>
    <property type="match status" value="1"/>
</dbReference>
<evidence type="ECO:0000313" key="2">
    <source>
        <dbReference type="EMBL" id="MFC3204949.1"/>
    </source>
</evidence>
<organism evidence="2 3">
    <name type="scientific">Aquamicrobium soli</name>
    <dbReference type="NCBI Taxonomy" id="1811518"/>
    <lineage>
        <taxon>Bacteria</taxon>
        <taxon>Pseudomonadati</taxon>
        <taxon>Pseudomonadota</taxon>
        <taxon>Alphaproteobacteria</taxon>
        <taxon>Hyphomicrobiales</taxon>
        <taxon>Phyllobacteriaceae</taxon>
        <taxon>Aquamicrobium</taxon>
    </lineage>
</organism>
<name>A0ABV7K3H0_9HYPH</name>
<protein>
    <recommendedName>
        <fullName evidence="4">Quinol:cytochrome C oxidoreductase</fullName>
    </recommendedName>
</protein>
<proteinExistence type="predicted"/>
<feature type="transmembrane region" description="Helical" evidence="1">
    <location>
        <begin position="291"/>
        <end position="314"/>
    </location>
</feature>
<keyword evidence="1" id="KW-0472">Membrane</keyword>
<evidence type="ECO:0000313" key="3">
    <source>
        <dbReference type="Proteomes" id="UP001595583"/>
    </source>
</evidence>
<feature type="transmembrane region" description="Helical" evidence="1">
    <location>
        <begin position="231"/>
        <end position="252"/>
    </location>
</feature>
<dbReference type="EMBL" id="JBHRTK010000001">
    <property type="protein sequence ID" value="MFC3204949.1"/>
    <property type="molecule type" value="Genomic_DNA"/>
</dbReference>
<feature type="transmembrane region" description="Helical" evidence="1">
    <location>
        <begin position="83"/>
        <end position="102"/>
    </location>
</feature>
<reference evidence="3" key="1">
    <citation type="journal article" date="2019" name="Int. J. Syst. Evol. Microbiol.">
        <title>The Global Catalogue of Microorganisms (GCM) 10K type strain sequencing project: providing services to taxonomists for standard genome sequencing and annotation.</title>
        <authorList>
            <consortium name="The Broad Institute Genomics Platform"/>
            <consortium name="The Broad Institute Genome Sequencing Center for Infectious Disease"/>
            <person name="Wu L."/>
            <person name="Ma J."/>
        </authorList>
    </citation>
    <scope>NUCLEOTIDE SEQUENCE [LARGE SCALE GENOMIC DNA]</scope>
    <source>
        <strain evidence="3">KCTC 52165</strain>
    </source>
</reference>
<feature type="transmembrane region" description="Helical" evidence="1">
    <location>
        <begin position="189"/>
        <end position="211"/>
    </location>
</feature>
<gene>
    <name evidence="2" type="ORF">ACFOHJ_01880</name>
</gene>
<keyword evidence="3" id="KW-1185">Reference proteome</keyword>